<keyword evidence="2" id="KW-0479">Metal-binding</keyword>
<dbReference type="EMBL" id="CABITT030000004">
    <property type="protein sequence ID" value="VVB02661.1"/>
    <property type="molecule type" value="Genomic_DNA"/>
</dbReference>
<dbReference type="Gene3D" id="2.60.40.420">
    <property type="entry name" value="Cupredoxins - blue copper proteins"/>
    <property type="match status" value="1"/>
</dbReference>
<dbReference type="InterPro" id="IPR008972">
    <property type="entry name" value="Cupredoxin"/>
</dbReference>
<comment type="caution">
    <text evidence="8">The sequence shown here is derived from an EMBL/GenBank/DDBJ whole genome shotgun (WGS) entry which is preliminary data.</text>
</comment>
<feature type="signal peptide" evidence="6">
    <location>
        <begin position="1"/>
        <end position="24"/>
    </location>
</feature>
<proteinExistence type="predicted"/>
<evidence type="ECO:0000256" key="6">
    <source>
        <dbReference type="SAM" id="SignalP"/>
    </source>
</evidence>
<dbReference type="GO" id="GO:0046872">
    <property type="term" value="F:metal ion binding"/>
    <property type="evidence" value="ECO:0007669"/>
    <property type="project" value="UniProtKB-KW"/>
</dbReference>
<dbReference type="GO" id="GO:0009055">
    <property type="term" value="F:electron transfer activity"/>
    <property type="evidence" value="ECO:0007669"/>
    <property type="project" value="InterPro"/>
</dbReference>
<gene>
    <name evidence="8" type="ORF">ANE_LOCUS13105</name>
</gene>
<keyword evidence="1" id="KW-0449">Lipoprotein</keyword>
<name>A0A565BM11_9BRAS</name>
<dbReference type="FunFam" id="2.60.40.420:FF:000003">
    <property type="entry name" value="Blue copper"/>
    <property type="match status" value="1"/>
</dbReference>
<evidence type="ECO:0000256" key="2">
    <source>
        <dbReference type="ARBA" id="ARBA00022723"/>
    </source>
</evidence>
<dbReference type="PANTHER" id="PTHR33021:SF193">
    <property type="entry name" value="OS06G0218600 PROTEIN"/>
    <property type="match status" value="1"/>
</dbReference>
<dbReference type="AlphaFoldDB" id="A0A565BM11"/>
<feature type="domain" description="Phytocyanin" evidence="7">
    <location>
        <begin position="25"/>
        <end position="119"/>
    </location>
</feature>
<dbReference type="PANTHER" id="PTHR33021">
    <property type="entry name" value="BLUE COPPER PROTEIN"/>
    <property type="match status" value="1"/>
</dbReference>
<feature type="chain" id="PRO_5022052005" description="Phytocyanin domain-containing protein" evidence="6">
    <location>
        <begin position="25"/>
        <end position="181"/>
    </location>
</feature>
<feature type="compositionally biased region" description="Gly residues" evidence="5">
    <location>
        <begin position="125"/>
        <end position="137"/>
    </location>
</feature>
<dbReference type="InterPro" id="IPR039391">
    <property type="entry name" value="Phytocyanin-like"/>
</dbReference>
<reference evidence="8" key="1">
    <citation type="submission" date="2019-07" db="EMBL/GenBank/DDBJ databases">
        <authorList>
            <person name="Dittberner H."/>
        </authorList>
    </citation>
    <scope>NUCLEOTIDE SEQUENCE [LARGE SCALE GENOMIC DNA]</scope>
</reference>
<dbReference type="SUPFAM" id="SSF49503">
    <property type="entry name" value="Cupredoxins"/>
    <property type="match status" value="1"/>
</dbReference>
<evidence type="ECO:0000256" key="4">
    <source>
        <dbReference type="ARBA" id="ARBA00023180"/>
    </source>
</evidence>
<evidence type="ECO:0000313" key="8">
    <source>
        <dbReference type="EMBL" id="VVB02661.1"/>
    </source>
</evidence>
<keyword evidence="1" id="KW-0336">GPI-anchor</keyword>
<dbReference type="InterPro" id="IPR028871">
    <property type="entry name" value="BlueCu_1_BS"/>
</dbReference>
<organism evidence="8 9">
    <name type="scientific">Arabis nemorensis</name>
    <dbReference type="NCBI Taxonomy" id="586526"/>
    <lineage>
        <taxon>Eukaryota</taxon>
        <taxon>Viridiplantae</taxon>
        <taxon>Streptophyta</taxon>
        <taxon>Embryophyta</taxon>
        <taxon>Tracheophyta</taxon>
        <taxon>Spermatophyta</taxon>
        <taxon>Magnoliopsida</taxon>
        <taxon>eudicotyledons</taxon>
        <taxon>Gunneridae</taxon>
        <taxon>Pentapetalae</taxon>
        <taxon>rosids</taxon>
        <taxon>malvids</taxon>
        <taxon>Brassicales</taxon>
        <taxon>Brassicaceae</taxon>
        <taxon>Arabideae</taxon>
        <taxon>Arabis</taxon>
    </lineage>
</organism>
<protein>
    <recommendedName>
        <fullName evidence="7">Phytocyanin domain-containing protein</fullName>
    </recommendedName>
</protein>
<feature type="region of interest" description="Disordered" evidence="5">
    <location>
        <begin position="125"/>
        <end position="151"/>
    </location>
</feature>
<dbReference type="Proteomes" id="UP000489600">
    <property type="component" value="Unassembled WGS sequence"/>
</dbReference>
<keyword evidence="6" id="KW-0732">Signal</keyword>
<dbReference type="GO" id="GO:0098552">
    <property type="term" value="C:side of membrane"/>
    <property type="evidence" value="ECO:0007669"/>
    <property type="project" value="UniProtKB-KW"/>
</dbReference>
<dbReference type="GO" id="GO:0005886">
    <property type="term" value="C:plasma membrane"/>
    <property type="evidence" value="ECO:0007669"/>
    <property type="project" value="TreeGrafter"/>
</dbReference>
<keyword evidence="1" id="KW-0472">Membrane</keyword>
<sequence length="181" mass="17895">MTNLSTLVGCLVIIFFNVVGPASSATHSVEWSLGKDYTSLATGKPYAVGDTMVFNYGGGHTVDEVSESDYKSCTVGNAISSDSSGTTRIALKTSGTHYFICGIPGHCDGGMKLSVTVAGAASSGGGGSASSDGGGDGTTAKTTPLEGGKASPSASATALLKPLEGLVATCVVALLYALALS</sequence>
<evidence type="ECO:0000256" key="3">
    <source>
        <dbReference type="ARBA" id="ARBA00023008"/>
    </source>
</evidence>
<dbReference type="CDD" id="cd04216">
    <property type="entry name" value="Phytocyanin"/>
    <property type="match status" value="1"/>
</dbReference>
<keyword evidence="3" id="KW-0186">Copper</keyword>
<keyword evidence="9" id="KW-1185">Reference proteome</keyword>
<evidence type="ECO:0000256" key="5">
    <source>
        <dbReference type="SAM" id="MobiDB-lite"/>
    </source>
</evidence>
<accession>A0A565BM11</accession>
<keyword evidence="4" id="KW-0325">Glycoprotein</keyword>
<evidence type="ECO:0000259" key="7">
    <source>
        <dbReference type="PROSITE" id="PS51485"/>
    </source>
</evidence>
<dbReference type="OrthoDB" id="206968at2759"/>
<dbReference type="PROSITE" id="PS51485">
    <property type="entry name" value="PHYTOCYANIN"/>
    <property type="match status" value="1"/>
</dbReference>
<evidence type="ECO:0000313" key="9">
    <source>
        <dbReference type="Proteomes" id="UP000489600"/>
    </source>
</evidence>
<dbReference type="PROSITE" id="PS00196">
    <property type="entry name" value="COPPER_BLUE"/>
    <property type="match status" value="1"/>
</dbReference>
<dbReference type="InterPro" id="IPR003245">
    <property type="entry name" value="Phytocyanin_dom"/>
</dbReference>
<dbReference type="Pfam" id="PF02298">
    <property type="entry name" value="Cu_bind_like"/>
    <property type="match status" value="1"/>
</dbReference>
<evidence type="ECO:0000256" key="1">
    <source>
        <dbReference type="ARBA" id="ARBA00022622"/>
    </source>
</evidence>